<comment type="similarity">
    <text evidence="8">Belongs to the TDD superfamily. DTWD1 family.</text>
</comment>
<keyword evidence="6" id="KW-0539">Nucleus</keyword>
<keyword evidence="13" id="KW-0812">Transmembrane</keyword>
<feature type="transmembrane region" description="Helical" evidence="13">
    <location>
        <begin position="189"/>
        <end position="211"/>
    </location>
</feature>
<comment type="function">
    <text evidence="7">Catalyzes the formation of 3-(3-amino-3-carboxypropyl)uridine (acp3U) at position 20 in the D-loop of several cytoplasmic tRNAs (acp3U(20)).</text>
</comment>
<dbReference type="InParanoid" id="A8WP06"/>
<feature type="region of interest" description="Disordered" evidence="12">
    <location>
        <begin position="1"/>
        <end position="29"/>
    </location>
</feature>
<dbReference type="CTD" id="8573241"/>
<dbReference type="SMART" id="SM01144">
    <property type="entry name" value="DTW"/>
    <property type="match status" value="1"/>
</dbReference>
<keyword evidence="16" id="KW-1185">Reference proteome</keyword>
<evidence type="ECO:0000313" key="17">
    <source>
        <dbReference type="WormBase" id="CBG01051"/>
    </source>
</evidence>
<keyword evidence="3" id="KW-0808">Transferase</keyword>
<dbReference type="PANTHER" id="PTHR15627">
    <property type="entry name" value="NATURAL KILLER CELL-SPECIFIC ANTIGEN KLIP1"/>
    <property type="match status" value="1"/>
</dbReference>
<proteinExistence type="inferred from homology"/>
<protein>
    <recommendedName>
        <fullName evidence="9">tRNA-uridine aminocarboxypropyltransferase 1</fullName>
        <ecNumber evidence="2">2.5.1.25</ecNumber>
    </recommendedName>
    <alternativeName>
        <fullName evidence="10">DTW domain-containing protein 1</fullName>
    </alternativeName>
</protein>
<evidence type="ECO:0000256" key="12">
    <source>
        <dbReference type="SAM" id="MobiDB-lite"/>
    </source>
</evidence>
<dbReference type="RefSeq" id="XP_002629807.1">
    <property type="nucleotide sequence ID" value="XM_002629761.1"/>
</dbReference>
<dbReference type="GO" id="GO:0006400">
    <property type="term" value="P:tRNA modification"/>
    <property type="evidence" value="ECO:0000318"/>
    <property type="project" value="GO_Central"/>
</dbReference>
<evidence type="ECO:0000256" key="7">
    <source>
        <dbReference type="ARBA" id="ARBA00037050"/>
    </source>
</evidence>
<dbReference type="eggNOG" id="KOG3114">
    <property type="taxonomic scope" value="Eukaryota"/>
</dbReference>
<evidence type="ECO:0000259" key="14">
    <source>
        <dbReference type="SMART" id="SM01144"/>
    </source>
</evidence>
<dbReference type="EC" id="2.5.1.25" evidence="2"/>
<dbReference type="Pfam" id="PF03942">
    <property type="entry name" value="DTW"/>
    <property type="match status" value="1"/>
</dbReference>
<evidence type="ECO:0000256" key="11">
    <source>
        <dbReference type="ARBA" id="ARBA00048718"/>
    </source>
</evidence>
<dbReference type="GeneID" id="8573241"/>
<dbReference type="PANTHER" id="PTHR15627:SF8">
    <property type="entry name" value="TRNA-URIDINE AMINOCARBOXYPROPYLTRANSFERASE 1"/>
    <property type="match status" value="1"/>
</dbReference>
<feature type="transmembrane region" description="Helical" evidence="13">
    <location>
        <begin position="165"/>
        <end position="183"/>
    </location>
</feature>
<sequence length="528" mass="60361">MEPSYYNQYEKTPRQRSNSNAGGLGDNQNGQFGMQAQLGKMMWEAGSKQVQDTFQSYGRIDLFRPYFDVDPAEVRTRLIRSFIPRKPSQIQVSPDLYGPTMIILTMVALLLYHMKTSGIVIQNGTLMGTAIFTCFGSWMLISGALWIACFLLAAEQPFLTILSSFGYSLTSQCLVLLLTSVFHSSHDHLFFFVLLASFCVPSALRMGLIICNQSRLPANRLMLIGIAIGANLLLILYLHFGFHVVLEELDEMVGEAIVDVKAVQETIPVAQINIFSLLLFLYIWVRYFFEISAMSVISEHDVHLSSFEPVAKCVKSMCPKCKASRMYFCYDCRTPQPGVFTPSVKLPCSVDIIKHPKEKNSKSSALHCKIVAPDQTRVFDYPDVHDYSKDSEEERRTTAIIFPSASAISVEEFVRTRGEIKRIVVLDCTWFQVGVMQKTPQIQGLQHVSLQSYRTAFWRPQHKVPETGLATIEAIYYSLREYQELGLKETYSGEFDDLLYWFFLTKHFVDEKQTEYFKRKEEKEEKNK</sequence>
<dbReference type="KEGG" id="cbr:CBG_01051"/>
<feature type="transmembrane region" description="Helical" evidence="13">
    <location>
        <begin position="126"/>
        <end position="153"/>
    </location>
</feature>
<evidence type="ECO:0000256" key="9">
    <source>
        <dbReference type="ARBA" id="ARBA00039242"/>
    </source>
</evidence>
<dbReference type="InterPro" id="IPR005636">
    <property type="entry name" value="DTW"/>
</dbReference>
<evidence type="ECO:0000256" key="6">
    <source>
        <dbReference type="ARBA" id="ARBA00023242"/>
    </source>
</evidence>
<keyword evidence="4" id="KW-0949">S-adenosyl-L-methionine</keyword>
<dbReference type="InterPro" id="IPR051521">
    <property type="entry name" value="tRNA_Mod/Golgi_Maint"/>
</dbReference>
<gene>
    <name evidence="15 17" type="ORF">CBG01051</name>
    <name evidence="15" type="ORF">CBG_01051</name>
</gene>
<organism evidence="15 16">
    <name type="scientific">Caenorhabditis briggsae</name>
    <dbReference type="NCBI Taxonomy" id="6238"/>
    <lineage>
        <taxon>Eukaryota</taxon>
        <taxon>Metazoa</taxon>
        <taxon>Ecdysozoa</taxon>
        <taxon>Nematoda</taxon>
        <taxon>Chromadorea</taxon>
        <taxon>Rhabditida</taxon>
        <taxon>Rhabditina</taxon>
        <taxon>Rhabditomorpha</taxon>
        <taxon>Rhabditoidea</taxon>
        <taxon>Rhabditidae</taxon>
        <taxon>Peloderinae</taxon>
        <taxon>Caenorhabditis</taxon>
    </lineage>
</organism>
<dbReference type="WormBase" id="CBG01051">
    <property type="protein sequence ID" value="CBP39039"/>
    <property type="gene ID" value="WBGene00024342"/>
</dbReference>
<feature type="transmembrane region" description="Helical" evidence="13">
    <location>
        <begin position="223"/>
        <end position="246"/>
    </location>
</feature>
<dbReference type="FunCoup" id="A8WP06">
    <property type="interactions" value="1949"/>
</dbReference>
<accession>A8WP06</accession>
<evidence type="ECO:0000256" key="5">
    <source>
        <dbReference type="ARBA" id="ARBA00022694"/>
    </source>
</evidence>
<evidence type="ECO:0000313" key="15">
    <source>
        <dbReference type="EMBL" id="CAP22212.1"/>
    </source>
</evidence>
<evidence type="ECO:0000256" key="1">
    <source>
        <dbReference type="ARBA" id="ARBA00004123"/>
    </source>
</evidence>
<dbReference type="AlphaFoldDB" id="A8WP06"/>
<reference evidence="15 16" key="1">
    <citation type="journal article" date="2003" name="PLoS Biol.">
        <title>The genome sequence of Caenorhabditis briggsae: a platform for comparative genomics.</title>
        <authorList>
            <person name="Stein L.D."/>
            <person name="Bao Z."/>
            <person name="Blasiar D."/>
            <person name="Blumenthal T."/>
            <person name="Brent M.R."/>
            <person name="Chen N."/>
            <person name="Chinwalla A."/>
            <person name="Clarke L."/>
            <person name="Clee C."/>
            <person name="Coghlan A."/>
            <person name="Coulson A."/>
            <person name="D'Eustachio P."/>
            <person name="Fitch D.H."/>
            <person name="Fulton L.A."/>
            <person name="Fulton R.E."/>
            <person name="Griffiths-Jones S."/>
            <person name="Harris T.W."/>
            <person name="Hillier L.W."/>
            <person name="Kamath R."/>
            <person name="Kuwabara P.E."/>
            <person name="Mardis E.R."/>
            <person name="Marra M.A."/>
            <person name="Miner T.L."/>
            <person name="Minx P."/>
            <person name="Mullikin J.C."/>
            <person name="Plumb R.W."/>
            <person name="Rogers J."/>
            <person name="Schein J.E."/>
            <person name="Sohrmann M."/>
            <person name="Spieth J."/>
            <person name="Stajich J.E."/>
            <person name="Wei C."/>
            <person name="Willey D."/>
            <person name="Wilson R.K."/>
            <person name="Durbin R."/>
            <person name="Waterston R.H."/>
        </authorList>
    </citation>
    <scope>NUCLEOTIDE SEQUENCE [LARGE SCALE GENOMIC DNA]</scope>
    <source>
        <strain evidence="15 16">AF16</strain>
    </source>
</reference>
<evidence type="ECO:0000256" key="8">
    <source>
        <dbReference type="ARBA" id="ARBA00038290"/>
    </source>
</evidence>
<dbReference type="GO" id="GO:0005634">
    <property type="term" value="C:nucleus"/>
    <property type="evidence" value="ECO:0000318"/>
    <property type="project" value="GO_Central"/>
</dbReference>
<comment type="catalytic activity">
    <reaction evidence="11">
        <text>a uridine in tRNA + S-adenosyl-L-methionine = a 3-[(3S)-3-amino-3-carboxypropyl]uridine in tRNA + S-methyl-5'-thioadenosine + H(+)</text>
        <dbReference type="Rhea" id="RHEA:62432"/>
        <dbReference type="Rhea" id="RHEA-COMP:13339"/>
        <dbReference type="Rhea" id="RHEA-COMP:16092"/>
        <dbReference type="ChEBI" id="CHEBI:15378"/>
        <dbReference type="ChEBI" id="CHEBI:17509"/>
        <dbReference type="ChEBI" id="CHEBI:59789"/>
        <dbReference type="ChEBI" id="CHEBI:65315"/>
        <dbReference type="ChEBI" id="CHEBI:82930"/>
        <dbReference type="EC" id="2.5.1.25"/>
    </reaction>
</comment>
<dbReference type="OMA" id="VAQINIF"/>
<dbReference type="Proteomes" id="UP000008549">
    <property type="component" value="Unassembled WGS sequence"/>
</dbReference>
<evidence type="ECO:0000256" key="3">
    <source>
        <dbReference type="ARBA" id="ARBA00022679"/>
    </source>
</evidence>
<evidence type="ECO:0000256" key="13">
    <source>
        <dbReference type="SAM" id="Phobius"/>
    </source>
</evidence>
<dbReference type="STRING" id="6238.A8WP06"/>
<dbReference type="HOGENOM" id="CLU_541046_0_0_1"/>
<evidence type="ECO:0000313" key="16">
    <source>
        <dbReference type="Proteomes" id="UP000008549"/>
    </source>
</evidence>
<dbReference type="EMBL" id="HE600951">
    <property type="protein sequence ID" value="CAP22212.1"/>
    <property type="molecule type" value="Genomic_DNA"/>
</dbReference>
<evidence type="ECO:0000256" key="10">
    <source>
        <dbReference type="ARBA" id="ARBA00042508"/>
    </source>
</evidence>
<evidence type="ECO:0000256" key="4">
    <source>
        <dbReference type="ARBA" id="ARBA00022691"/>
    </source>
</evidence>
<keyword evidence="13" id="KW-1133">Transmembrane helix</keyword>
<feature type="domain" description="DTW" evidence="14">
    <location>
        <begin position="325"/>
        <end position="513"/>
    </location>
</feature>
<keyword evidence="5" id="KW-0819">tRNA processing</keyword>
<feature type="transmembrane region" description="Helical" evidence="13">
    <location>
        <begin position="96"/>
        <end position="114"/>
    </location>
</feature>
<name>A8WP06_CAEBR</name>
<dbReference type="eggNOG" id="KOG3795">
    <property type="taxonomic scope" value="Eukaryota"/>
</dbReference>
<dbReference type="GO" id="GO:0016432">
    <property type="term" value="F:tRNA-uridine aminocarboxypropyltransferase activity"/>
    <property type="evidence" value="ECO:0000318"/>
    <property type="project" value="GO_Central"/>
</dbReference>
<evidence type="ECO:0000256" key="2">
    <source>
        <dbReference type="ARBA" id="ARBA00012386"/>
    </source>
</evidence>
<keyword evidence="13" id="KW-0472">Membrane</keyword>
<feature type="transmembrane region" description="Helical" evidence="13">
    <location>
        <begin position="266"/>
        <end position="285"/>
    </location>
</feature>
<reference evidence="15 16" key="2">
    <citation type="journal article" date="2011" name="PLoS Genet.">
        <title>Caenorhabditis briggsae recombinant inbred line genotypes reveal inter-strain incompatibility and the evolution of recombination.</title>
        <authorList>
            <person name="Ross J.A."/>
            <person name="Koboldt D.C."/>
            <person name="Staisch J.E."/>
            <person name="Chamberlin H.M."/>
            <person name="Gupta B.P."/>
            <person name="Miller R.D."/>
            <person name="Baird S.E."/>
            <person name="Haag E.S."/>
        </authorList>
    </citation>
    <scope>NUCLEOTIDE SEQUENCE [LARGE SCALE GENOMIC DNA]</scope>
    <source>
        <strain evidence="15 16">AF16</strain>
    </source>
</reference>
<comment type="subcellular location">
    <subcellularLocation>
        <location evidence="1">Nucleus</location>
    </subcellularLocation>
</comment>